<proteinExistence type="inferred from homology"/>
<dbReference type="GO" id="GO:0009507">
    <property type="term" value="C:chloroplast"/>
    <property type="evidence" value="ECO:0007669"/>
    <property type="project" value="UniProtKB-SubCell"/>
</dbReference>
<dbReference type="InterPro" id="IPR008991">
    <property type="entry name" value="Translation_prot_SH3-like_sf"/>
</dbReference>
<dbReference type="Proteomes" id="UP001295423">
    <property type="component" value="Unassembled WGS sequence"/>
</dbReference>
<keyword evidence="9" id="KW-1185">Reference proteome</keyword>
<name>A0AAD2FMF4_9STRA</name>
<accession>A0AAD2FMF4</accession>
<evidence type="ECO:0000256" key="2">
    <source>
        <dbReference type="ARBA" id="ARBA00010618"/>
    </source>
</evidence>
<dbReference type="AlphaFoldDB" id="A0AAD2FMF4"/>
<evidence type="ECO:0000256" key="5">
    <source>
        <dbReference type="ARBA" id="ARBA00022980"/>
    </source>
</evidence>
<keyword evidence="6" id="KW-0687">Ribonucleoprotein</keyword>
<dbReference type="InterPro" id="IPR003256">
    <property type="entry name" value="Ribosomal_uL24"/>
</dbReference>
<dbReference type="Gene3D" id="2.30.30.30">
    <property type="match status" value="1"/>
</dbReference>
<evidence type="ECO:0000313" key="8">
    <source>
        <dbReference type="EMBL" id="CAJ1945656.1"/>
    </source>
</evidence>
<dbReference type="CDD" id="cd06089">
    <property type="entry name" value="KOW_RPL26"/>
    <property type="match status" value="1"/>
</dbReference>
<comment type="caution">
    <text evidence="8">The sequence shown here is derived from an EMBL/GenBank/DDBJ whole genome shotgun (WGS) entry which is preliminary data.</text>
</comment>
<dbReference type="GO" id="GO:1990904">
    <property type="term" value="C:ribonucleoprotein complex"/>
    <property type="evidence" value="ECO:0007669"/>
    <property type="project" value="UniProtKB-KW"/>
</dbReference>
<dbReference type="InterPro" id="IPR057264">
    <property type="entry name" value="Ribosomal_uL24_C"/>
</dbReference>
<keyword evidence="4" id="KW-0934">Plastid</keyword>
<dbReference type="GO" id="GO:0003723">
    <property type="term" value="F:RNA binding"/>
    <property type="evidence" value="ECO:0007669"/>
    <property type="project" value="InterPro"/>
</dbReference>
<dbReference type="Pfam" id="PF17136">
    <property type="entry name" value="ribosomal_L24"/>
    <property type="match status" value="1"/>
</dbReference>
<evidence type="ECO:0000256" key="6">
    <source>
        <dbReference type="ARBA" id="ARBA00023274"/>
    </source>
</evidence>
<dbReference type="HAMAP" id="MF_01326_B">
    <property type="entry name" value="Ribosomal_uL24_B"/>
    <property type="match status" value="1"/>
</dbReference>
<dbReference type="GO" id="GO:0006412">
    <property type="term" value="P:translation"/>
    <property type="evidence" value="ECO:0007669"/>
    <property type="project" value="InterPro"/>
</dbReference>
<comment type="subcellular location">
    <subcellularLocation>
        <location evidence="1">Plastid</location>
        <location evidence="1">Chloroplast</location>
    </subcellularLocation>
</comment>
<sequence length="177" mass="19921">MSASRARLQRIAQSMGKFHKPKPQLREAAKKTKWNILRGDKVQVIGNHPERGKQGIVKTVLREKDRVIVEGVNMGTRNIKGDKDRGIPGRSVQVERTMHSSNVQLIDPVTGVPTRISRKYLPTGEKVRIAKKSGAIIPRPDILSFRKRPVNSIVTESDTAEDDTWELTYTDYAPLSK</sequence>
<keyword evidence="5" id="KW-0689">Ribosomal protein</keyword>
<comment type="similarity">
    <text evidence="2">Belongs to the universal ribosomal protein uL24 family.</text>
</comment>
<gene>
    <name evidence="8" type="ORF">CYCCA115_LOCUS9801</name>
</gene>
<keyword evidence="3" id="KW-0150">Chloroplast</keyword>
<dbReference type="EMBL" id="CAKOGP040001446">
    <property type="protein sequence ID" value="CAJ1945656.1"/>
    <property type="molecule type" value="Genomic_DNA"/>
</dbReference>
<dbReference type="SUPFAM" id="SSF50104">
    <property type="entry name" value="Translation proteins SH3-like domain"/>
    <property type="match status" value="1"/>
</dbReference>
<evidence type="ECO:0000259" key="7">
    <source>
        <dbReference type="Pfam" id="PF17136"/>
    </source>
</evidence>
<evidence type="ECO:0000313" key="9">
    <source>
        <dbReference type="Proteomes" id="UP001295423"/>
    </source>
</evidence>
<dbReference type="GO" id="GO:0005840">
    <property type="term" value="C:ribosome"/>
    <property type="evidence" value="ECO:0007669"/>
    <property type="project" value="UniProtKB-KW"/>
</dbReference>
<dbReference type="NCBIfam" id="TIGR01079">
    <property type="entry name" value="rplX_bact"/>
    <property type="match status" value="1"/>
</dbReference>
<dbReference type="PANTHER" id="PTHR12903">
    <property type="entry name" value="MITOCHONDRIAL RIBOSOMAL PROTEIN L24"/>
    <property type="match status" value="1"/>
</dbReference>
<evidence type="ECO:0000256" key="4">
    <source>
        <dbReference type="ARBA" id="ARBA00022640"/>
    </source>
</evidence>
<dbReference type="InterPro" id="IPR041988">
    <property type="entry name" value="Ribosomal_uL24_KOW"/>
</dbReference>
<organism evidence="8 9">
    <name type="scientific">Cylindrotheca closterium</name>
    <dbReference type="NCBI Taxonomy" id="2856"/>
    <lineage>
        <taxon>Eukaryota</taxon>
        <taxon>Sar</taxon>
        <taxon>Stramenopiles</taxon>
        <taxon>Ochrophyta</taxon>
        <taxon>Bacillariophyta</taxon>
        <taxon>Bacillariophyceae</taxon>
        <taxon>Bacillariophycidae</taxon>
        <taxon>Bacillariales</taxon>
        <taxon>Bacillariaceae</taxon>
        <taxon>Cylindrotheca</taxon>
    </lineage>
</organism>
<protein>
    <recommendedName>
        <fullName evidence="7">Large ribosomal subunit protein uL24 C-terminal domain-containing protein</fullName>
    </recommendedName>
</protein>
<reference evidence="8" key="1">
    <citation type="submission" date="2023-08" db="EMBL/GenBank/DDBJ databases">
        <authorList>
            <person name="Audoor S."/>
            <person name="Bilcke G."/>
        </authorList>
    </citation>
    <scope>NUCLEOTIDE SEQUENCE</scope>
</reference>
<feature type="domain" description="Large ribosomal subunit protein uL24 C-terminal" evidence="7">
    <location>
        <begin position="72"/>
        <end position="137"/>
    </location>
</feature>
<dbReference type="GO" id="GO:0003735">
    <property type="term" value="F:structural constituent of ribosome"/>
    <property type="evidence" value="ECO:0007669"/>
    <property type="project" value="InterPro"/>
</dbReference>
<evidence type="ECO:0000256" key="1">
    <source>
        <dbReference type="ARBA" id="ARBA00004229"/>
    </source>
</evidence>
<evidence type="ECO:0000256" key="3">
    <source>
        <dbReference type="ARBA" id="ARBA00022528"/>
    </source>
</evidence>
<dbReference type="InterPro" id="IPR014722">
    <property type="entry name" value="Rib_uL2_dom2"/>
</dbReference>